<feature type="compositionally biased region" description="Basic residues" evidence="1">
    <location>
        <begin position="22"/>
        <end position="35"/>
    </location>
</feature>
<evidence type="ECO:0000313" key="3">
    <source>
        <dbReference type="Proteomes" id="UP000013827"/>
    </source>
</evidence>
<dbReference type="EnsemblProtists" id="EOD40614">
    <property type="protein sequence ID" value="EOD40614"/>
    <property type="gene ID" value="EMIHUDRAFT_446758"/>
</dbReference>
<name>A0A0D3KXX9_EMIH1</name>
<feature type="compositionally biased region" description="Basic residues" evidence="1">
    <location>
        <begin position="149"/>
        <end position="171"/>
    </location>
</feature>
<feature type="region of interest" description="Disordered" evidence="1">
    <location>
        <begin position="1"/>
        <end position="88"/>
    </location>
</feature>
<dbReference type="AlphaFoldDB" id="A0A0D3KXX9"/>
<dbReference type="GeneID" id="17285887"/>
<feature type="compositionally biased region" description="Low complexity" evidence="1">
    <location>
        <begin position="36"/>
        <end position="46"/>
    </location>
</feature>
<dbReference type="HOGENOM" id="CLU_1656728_0_0_1"/>
<reference evidence="2" key="2">
    <citation type="submission" date="2024-10" db="UniProtKB">
        <authorList>
            <consortium name="EnsemblProtists"/>
        </authorList>
    </citation>
    <scope>IDENTIFICATION</scope>
</reference>
<evidence type="ECO:0000313" key="2">
    <source>
        <dbReference type="EnsemblProtists" id="EOD40614"/>
    </source>
</evidence>
<dbReference type="PaxDb" id="2903-EOD40614"/>
<dbReference type="Proteomes" id="UP000013827">
    <property type="component" value="Unassembled WGS sequence"/>
</dbReference>
<proteinExistence type="predicted"/>
<organism evidence="2 3">
    <name type="scientific">Emiliania huxleyi (strain CCMP1516)</name>
    <dbReference type="NCBI Taxonomy" id="280463"/>
    <lineage>
        <taxon>Eukaryota</taxon>
        <taxon>Haptista</taxon>
        <taxon>Haptophyta</taxon>
        <taxon>Prymnesiophyceae</taxon>
        <taxon>Isochrysidales</taxon>
        <taxon>Noelaerhabdaceae</taxon>
        <taxon>Emiliania</taxon>
    </lineage>
</organism>
<evidence type="ECO:0000256" key="1">
    <source>
        <dbReference type="SAM" id="MobiDB-lite"/>
    </source>
</evidence>
<dbReference type="KEGG" id="ehx:EMIHUDRAFT_446758"/>
<reference evidence="3" key="1">
    <citation type="journal article" date="2013" name="Nature">
        <title>Pan genome of the phytoplankton Emiliania underpins its global distribution.</title>
        <authorList>
            <person name="Read B.A."/>
            <person name="Kegel J."/>
            <person name="Klute M.J."/>
            <person name="Kuo A."/>
            <person name="Lefebvre S.C."/>
            <person name="Maumus F."/>
            <person name="Mayer C."/>
            <person name="Miller J."/>
            <person name="Monier A."/>
            <person name="Salamov A."/>
            <person name="Young J."/>
            <person name="Aguilar M."/>
            <person name="Claverie J.M."/>
            <person name="Frickenhaus S."/>
            <person name="Gonzalez K."/>
            <person name="Herman E.K."/>
            <person name="Lin Y.C."/>
            <person name="Napier J."/>
            <person name="Ogata H."/>
            <person name="Sarno A.F."/>
            <person name="Shmutz J."/>
            <person name="Schroeder D."/>
            <person name="de Vargas C."/>
            <person name="Verret F."/>
            <person name="von Dassow P."/>
            <person name="Valentin K."/>
            <person name="Van de Peer Y."/>
            <person name="Wheeler G."/>
            <person name="Dacks J.B."/>
            <person name="Delwiche C.F."/>
            <person name="Dyhrman S.T."/>
            <person name="Glockner G."/>
            <person name="John U."/>
            <person name="Richards T."/>
            <person name="Worden A.Z."/>
            <person name="Zhang X."/>
            <person name="Grigoriev I.V."/>
            <person name="Allen A.E."/>
            <person name="Bidle K."/>
            <person name="Borodovsky M."/>
            <person name="Bowler C."/>
            <person name="Brownlee C."/>
            <person name="Cock J.M."/>
            <person name="Elias M."/>
            <person name="Gladyshev V.N."/>
            <person name="Groth M."/>
            <person name="Guda C."/>
            <person name="Hadaegh A."/>
            <person name="Iglesias-Rodriguez M.D."/>
            <person name="Jenkins J."/>
            <person name="Jones B.M."/>
            <person name="Lawson T."/>
            <person name="Leese F."/>
            <person name="Lindquist E."/>
            <person name="Lobanov A."/>
            <person name="Lomsadze A."/>
            <person name="Malik S.B."/>
            <person name="Marsh M.E."/>
            <person name="Mackinder L."/>
            <person name="Mock T."/>
            <person name="Mueller-Roeber B."/>
            <person name="Pagarete A."/>
            <person name="Parker M."/>
            <person name="Probert I."/>
            <person name="Quesneville H."/>
            <person name="Raines C."/>
            <person name="Rensing S.A."/>
            <person name="Riano-Pachon D.M."/>
            <person name="Richier S."/>
            <person name="Rokitta S."/>
            <person name="Shiraiwa Y."/>
            <person name="Soanes D.M."/>
            <person name="van der Giezen M."/>
            <person name="Wahlund T.M."/>
            <person name="Williams B."/>
            <person name="Wilson W."/>
            <person name="Wolfe G."/>
            <person name="Wurch L.L."/>
        </authorList>
    </citation>
    <scope>NUCLEOTIDE SEQUENCE</scope>
</reference>
<dbReference type="RefSeq" id="XP_005793043.1">
    <property type="nucleotide sequence ID" value="XM_005792986.1"/>
</dbReference>
<sequence length="178" mass="19705">DLKPPAPATTCHGSPRICCDRRRARRRPAAARKRPAQPLLGPAAAGRVAAQRVERTEPAQSGASHERPRPPRRRRPRPTVVANQRGAVHRCACPSAPLDVGREDRFPLGTRSLFPGTPVAVTWAPRLKSAQQRAAPPPAAAPLTETTRCRRSRRRRRRRRLAPCLRHRRPPSRSGASL</sequence>
<keyword evidence="3" id="KW-1185">Reference proteome</keyword>
<accession>A0A0D3KXX9</accession>
<protein>
    <submittedName>
        <fullName evidence="2">Uncharacterized protein</fullName>
    </submittedName>
</protein>
<feature type="region of interest" description="Disordered" evidence="1">
    <location>
        <begin position="128"/>
        <end position="178"/>
    </location>
</feature>